<name>A0ABN2B8Z3_9ACTN</name>
<gene>
    <name evidence="2" type="ORF">GCM10009788_42970</name>
</gene>
<dbReference type="Proteomes" id="UP001500842">
    <property type="component" value="Unassembled WGS sequence"/>
</dbReference>
<evidence type="ECO:0000313" key="3">
    <source>
        <dbReference type="Proteomes" id="UP001500842"/>
    </source>
</evidence>
<reference evidence="2 3" key="1">
    <citation type="journal article" date="2019" name="Int. J. Syst. Evol. Microbiol.">
        <title>The Global Catalogue of Microorganisms (GCM) 10K type strain sequencing project: providing services to taxonomists for standard genome sequencing and annotation.</title>
        <authorList>
            <consortium name="The Broad Institute Genomics Platform"/>
            <consortium name="The Broad Institute Genome Sequencing Center for Infectious Disease"/>
            <person name="Wu L."/>
            <person name="Ma J."/>
        </authorList>
    </citation>
    <scope>NUCLEOTIDE SEQUENCE [LARGE SCALE GENOMIC DNA]</scope>
    <source>
        <strain evidence="2 3">JCM 14942</strain>
    </source>
</reference>
<dbReference type="InterPro" id="IPR018960">
    <property type="entry name" value="DUF1990"/>
</dbReference>
<evidence type="ECO:0000259" key="1">
    <source>
        <dbReference type="Pfam" id="PF09348"/>
    </source>
</evidence>
<dbReference type="Pfam" id="PF09348">
    <property type="entry name" value="DUF1990"/>
    <property type="match status" value="1"/>
</dbReference>
<accession>A0ABN2B8Z3</accession>
<evidence type="ECO:0000313" key="2">
    <source>
        <dbReference type="EMBL" id="GAA1535601.1"/>
    </source>
</evidence>
<dbReference type="RefSeq" id="WP_181410885.1">
    <property type="nucleotide sequence ID" value="NZ_BAAAOR010000030.1"/>
</dbReference>
<dbReference type="PANTHER" id="PTHR34202:SF1">
    <property type="entry name" value="UPF0548 PROTEIN"/>
    <property type="match status" value="1"/>
</dbReference>
<organism evidence="2 3">
    <name type="scientific">Nocardioides humi</name>
    <dbReference type="NCBI Taxonomy" id="449461"/>
    <lineage>
        <taxon>Bacteria</taxon>
        <taxon>Bacillati</taxon>
        <taxon>Actinomycetota</taxon>
        <taxon>Actinomycetes</taxon>
        <taxon>Propionibacteriales</taxon>
        <taxon>Nocardioidaceae</taxon>
        <taxon>Nocardioides</taxon>
    </lineage>
</organism>
<sequence length="176" mass="18718">MRITTLDPARAARLGAAELTYRPAGGTPHPRPGYDAFSRSRRLGRRDLEGAAAELLGWEVHARAGLAVAASAPRAEVGVVVEMRLGVGPLGIRIPCRVVRVVDEPDRRGFAYGTLPGHPEAGEELFVIERGSDGALTFTVAAFSRPASLLARAGGPLTRWVQAAMTGRYLRALDAP</sequence>
<keyword evidence="3" id="KW-1185">Reference proteome</keyword>
<dbReference type="InterPro" id="IPR014457">
    <property type="entry name" value="UCP010260"/>
</dbReference>
<proteinExistence type="predicted"/>
<dbReference type="PIRSF" id="PIRSF010260">
    <property type="entry name" value="UCP010260"/>
    <property type="match status" value="1"/>
</dbReference>
<protein>
    <recommendedName>
        <fullName evidence="1">DUF1990 domain-containing protein</fullName>
    </recommendedName>
</protein>
<dbReference type="PANTHER" id="PTHR34202">
    <property type="entry name" value="UPF0548 PROTEIN"/>
    <property type="match status" value="1"/>
</dbReference>
<comment type="caution">
    <text evidence="2">The sequence shown here is derived from an EMBL/GenBank/DDBJ whole genome shotgun (WGS) entry which is preliminary data.</text>
</comment>
<feature type="domain" description="DUF1990" evidence="1">
    <location>
        <begin position="20"/>
        <end position="172"/>
    </location>
</feature>
<dbReference type="EMBL" id="BAAAOR010000030">
    <property type="protein sequence ID" value="GAA1535601.1"/>
    <property type="molecule type" value="Genomic_DNA"/>
</dbReference>